<dbReference type="Pfam" id="PF24708">
    <property type="entry name" value="Lip_C"/>
    <property type="match status" value="1"/>
</dbReference>
<dbReference type="InterPro" id="IPR029058">
    <property type="entry name" value="AB_hydrolase_fold"/>
</dbReference>
<evidence type="ECO:0000256" key="8">
    <source>
        <dbReference type="ARBA" id="ARBA00023098"/>
    </source>
</evidence>
<dbReference type="EMBL" id="NCXI01000350">
    <property type="protein sequence ID" value="PAK71849.1"/>
    <property type="molecule type" value="Genomic_DNA"/>
</dbReference>
<dbReference type="SUPFAM" id="SSF53474">
    <property type="entry name" value="alpha/beta-Hydrolases"/>
    <property type="match status" value="1"/>
</dbReference>
<evidence type="ECO:0000256" key="1">
    <source>
        <dbReference type="ARBA" id="ARBA00001024"/>
    </source>
</evidence>
<dbReference type="PANTHER" id="PTHR34043">
    <property type="entry name" value="ALPHA/BETA-HYDROLASES SUPERFAMILY PROTEIN"/>
    <property type="match status" value="1"/>
</dbReference>
<dbReference type="InterPro" id="IPR056304">
    <property type="entry name" value="Lip-like_C"/>
</dbReference>
<comment type="catalytic activity">
    <reaction evidence="1">
        <text>a triacylglycerol + H2O = a diacylglycerol + a fatty acid + H(+)</text>
        <dbReference type="Rhea" id="RHEA:12044"/>
        <dbReference type="ChEBI" id="CHEBI:15377"/>
        <dbReference type="ChEBI" id="CHEBI:15378"/>
        <dbReference type="ChEBI" id="CHEBI:17855"/>
        <dbReference type="ChEBI" id="CHEBI:18035"/>
        <dbReference type="ChEBI" id="CHEBI:28868"/>
        <dbReference type="EC" id="3.1.1.3"/>
    </reaction>
</comment>
<evidence type="ECO:0000256" key="5">
    <source>
        <dbReference type="ARBA" id="ARBA00022729"/>
    </source>
</evidence>
<feature type="non-terminal residue" evidence="10">
    <location>
        <position position="1"/>
    </location>
</feature>
<dbReference type="GO" id="GO:0004806">
    <property type="term" value="F:triacylglycerol lipase activity"/>
    <property type="evidence" value="ECO:0007669"/>
    <property type="project" value="UniProtKB-EC"/>
</dbReference>
<evidence type="ECO:0000256" key="3">
    <source>
        <dbReference type="ARBA" id="ARBA00013279"/>
    </source>
</evidence>
<dbReference type="Proteomes" id="UP000216802">
    <property type="component" value="Unassembled WGS sequence"/>
</dbReference>
<feature type="non-terminal residue" evidence="10">
    <location>
        <position position="104"/>
    </location>
</feature>
<feature type="domain" description="Lipase-like C-terminal" evidence="9">
    <location>
        <begin position="1"/>
        <end position="104"/>
    </location>
</feature>
<evidence type="ECO:0000313" key="11">
    <source>
        <dbReference type="Proteomes" id="UP000216802"/>
    </source>
</evidence>
<evidence type="ECO:0000256" key="4">
    <source>
        <dbReference type="ARBA" id="ARBA00022525"/>
    </source>
</evidence>
<keyword evidence="7" id="KW-0442">Lipid degradation</keyword>
<dbReference type="AlphaFoldDB" id="A0A269XFH3"/>
<evidence type="ECO:0000259" key="9">
    <source>
        <dbReference type="Pfam" id="PF24708"/>
    </source>
</evidence>
<keyword evidence="5" id="KW-0732">Signal</keyword>
<protein>
    <recommendedName>
        <fullName evidence="3">triacylglycerol lipase</fullName>
        <ecNumber evidence="3">3.1.1.3</ecNumber>
    </recommendedName>
</protein>
<reference evidence="10 11" key="1">
    <citation type="submission" date="2017-04" db="EMBL/GenBank/DDBJ databases">
        <title>Kefir bacterial isolates.</title>
        <authorList>
            <person name="Kim Y."/>
            <person name="Blasche S."/>
            <person name="Patil K.R."/>
        </authorList>
    </citation>
    <scope>NUCLEOTIDE SEQUENCE [LARGE SCALE GENOMIC DNA]</scope>
    <source>
        <strain evidence="10 11">OG2</strain>
    </source>
</reference>
<comment type="caution">
    <text evidence="10">The sequence shown here is derived from an EMBL/GenBank/DDBJ whole genome shotgun (WGS) entry which is preliminary data.</text>
</comment>
<comment type="subcellular location">
    <subcellularLocation>
        <location evidence="2">Secreted</location>
    </subcellularLocation>
</comment>
<dbReference type="PANTHER" id="PTHR34043:SF3">
    <property type="entry name" value="ALPHA_BETA-HYDROLASES SUPERFAMILY PROTEIN"/>
    <property type="match status" value="1"/>
</dbReference>
<proteinExistence type="predicted"/>
<dbReference type="GO" id="GO:0016042">
    <property type="term" value="P:lipid catabolic process"/>
    <property type="evidence" value="ECO:0007669"/>
    <property type="project" value="UniProtKB-KW"/>
</dbReference>
<evidence type="ECO:0000256" key="2">
    <source>
        <dbReference type="ARBA" id="ARBA00004613"/>
    </source>
</evidence>
<dbReference type="EC" id="3.1.1.3" evidence="3"/>
<organism evidence="10 11">
    <name type="scientific">Lentilactobacillus parakefiri</name>
    <dbReference type="NCBI Taxonomy" id="152332"/>
    <lineage>
        <taxon>Bacteria</taxon>
        <taxon>Bacillati</taxon>
        <taxon>Bacillota</taxon>
        <taxon>Bacilli</taxon>
        <taxon>Lactobacillales</taxon>
        <taxon>Lactobacillaceae</taxon>
        <taxon>Lentilactobacillus</taxon>
    </lineage>
</organism>
<dbReference type="Gene3D" id="3.40.50.1820">
    <property type="entry name" value="alpha/beta hydrolase"/>
    <property type="match status" value="1"/>
</dbReference>
<keyword evidence="8" id="KW-0443">Lipid metabolism</keyword>
<keyword evidence="4" id="KW-0964">Secreted</keyword>
<name>A0A269XFH3_9LACO</name>
<accession>A0A269XFH3</accession>
<dbReference type="GO" id="GO:0005576">
    <property type="term" value="C:extracellular region"/>
    <property type="evidence" value="ECO:0007669"/>
    <property type="project" value="UniProtKB-SubCell"/>
</dbReference>
<keyword evidence="6" id="KW-0378">Hydrolase</keyword>
<sequence>VLSHYWGGDKMNIRQDLEENGYEAYEASISAFSSNYDRAVELYYYIKGGRVDYGAAHAARYGHKRYGKTYEGVYKDWKPGQKVHLVGHSMGGQTIRQLEELLRH</sequence>
<dbReference type="RefSeq" id="WP_404819137.1">
    <property type="nucleotide sequence ID" value="NZ_NCXI01000350.1"/>
</dbReference>
<evidence type="ECO:0000256" key="7">
    <source>
        <dbReference type="ARBA" id="ARBA00022963"/>
    </source>
</evidence>
<gene>
    <name evidence="10" type="ORF">B8W98_12660</name>
</gene>
<evidence type="ECO:0000256" key="6">
    <source>
        <dbReference type="ARBA" id="ARBA00022801"/>
    </source>
</evidence>
<evidence type="ECO:0000313" key="10">
    <source>
        <dbReference type="EMBL" id="PAK71849.1"/>
    </source>
</evidence>